<feature type="chain" id="PRO_5045276993" evidence="2">
    <location>
        <begin position="34"/>
        <end position="216"/>
    </location>
</feature>
<comment type="caution">
    <text evidence="3">The sequence shown here is derived from an EMBL/GenBank/DDBJ whole genome shotgun (WGS) entry which is preliminary data.</text>
</comment>
<keyword evidence="2" id="KW-0732">Signal</keyword>
<evidence type="ECO:0000256" key="1">
    <source>
        <dbReference type="SAM" id="MobiDB-lite"/>
    </source>
</evidence>
<keyword evidence="4" id="KW-1185">Reference proteome</keyword>
<gene>
    <name evidence="3" type="ORF">EKPJFOCH_3669</name>
</gene>
<dbReference type="Proteomes" id="UP001055101">
    <property type="component" value="Unassembled WGS sequence"/>
</dbReference>
<proteinExistence type="predicted"/>
<reference evidence="3" key="1">
    <citation type="journal article" date="2021" name="Front. Microbiol.">
        <title>Comprehensive Comparative Genomics and Phenotyping of Methylobacterium Species.</title>
        <authorList>
            <person name="Alessa O."/>
            <person name="Ogura Y."/>
            <person name="Fujitani Y."/>
            <person name="Takami H."/>
            <person name="Hayashi T."/>
            <person name="Sahin N."/>
            <person name="Tani A."/>
        </authorList>
    </citation>
    <scope>NUCLEOTIDE SEQUENCE</scope>
    <source>
        <strain evidence="3">DSM 23674</strain>
    </source>
</reference>
<evidence type="ECO:0000313" key="4">
    <source>
        <dbReference type="Proteomes" id="UP001055101"/>
    </source>
</evidence>
<feature type="region of interest" description="Disordered" evidence="1">
    <location>
        <begin position="186"/>
        <end position="216"/>
    </location>
</feature>
<feature type="signal peptide" evidence="2">
    <location>
        <begin position="1"/>
        <end position="33"/>
    </location>
</feature>
<reference evidence="3" key="2">
    <citation type="submission" date="2021-08" db="EMBL/GenBank/DDBJ databases">
        <authorList>
            <person name="Tani A."/>
            <person name="Ola A."/>
            <person name="Ogura Y."/>
            <person name="Katsura K."/>
            <person name="Hayashi T."/>
        </authorList>
    </citation>
    <scope>NUCLEOTIDE SEQUENCE</scope>
    <source>
        <strain evidence="3">DSM 23674</strain>
    </source>
</reference>
<dbReference type="EMBL" id="BPRA01000017">
    <property type="protein sequence ID" value="GJE57157.1"/>
    <property type="molecule type" value="Genomic_DNA"/>
</dbReference>
<evidence type="ECO:0000313" key="3">
    <source>
        <dbReference type="EMBL" id="GJE57157.1"/>
    </source>
</evidence>
<organism evidence="3 4">
    <name type="scientific">Methylobacterium thuringiense</name>
    <dbReference type="NCBI Taxonomy" id="1003091"/>
    <lineage>
        <taxon>Bacteria</taxon>
        <taxon>Pseudomonadati</taxon>
        <taxon>Pseudomonadota</taxon>
        <taxon>Alphaproteobacteria</taxon>
        <taxon>Hyphomicrobiales</taxon>
        <taxon>Methylobacteriaceae</taxon>
        <taxon>Methylobacterium</taxon>
    </lineage>
</organism>
<accession>A0ABQ4TSL8</accession>
<evidence type="ECO:0000256" key="2">
    <source>
        <dbReference type="SAM" id="SignalP"/>
    </source>
</evidence>
<feature type="compositionally biased region" description="Gly residues" evidence="1">
    <location>
        <begin position="187"/>
        <end position="205"/>
    </location>
</feature>
<protein>
    <submittedName>
        <fullName evidence="3">Uncharacterized protein</fullName>
    </submittedName>
</protein>
<dbReference type="RefSeq" id="WP_147818912.1">
    <property type="nucleotide sequence ID" value="NZ_BPRA01000017.1"/>
</dbReference>
<sequence>MSKRMSHGIMSSKTIPAVVGALSILLAASPAFAQSMFEQMPVAPGDAPPGAAAEPSAVAAPSMSMGMGAPSAPMGVPSAKSVGPQAGVDCNAIQKTLNDRKNLVAKANAASQSKQKMTPAAACALFGQLHANGVTGIKWIATNKEWCSIPDSFAQGFKTDNDKVGGIRSKVCGMAAQVTKMEAQARAGGGGEGGGGGGLLGGPGLQGSFKMPQGAL</sequence>
<name>A0ABQ4TSL8_9HYPH</name>